<dbReference type="AlphaFoldDB" id="A0AAW2XEF7"/>
<name>A0AAW2XEF7_9LAMI</name>
<reference evidence="1" key="1">
    <citation type="submission" date="2020-06" db="EMBL/GenBank/DDBJ databases">
        <authorList>
            <person name="Li T."/>
            <person name="Hu X."/>
            <person name="Zhang T."/>
            <person name="Song X."/>
            <person name="Zhang H."/>
            <person name="Dai N."/>
            <person name="Sheng W."/>
            <person name="Hou X."/>
            <person name="Wei L."/>
        </authorList>
    </citation>
    <scope>NUCLEOTIDE SEQUENCE</scope>
    <source>
        <strain evidence="1">KEN1</strain>
        <tissue evidence="1">Leaf</tissue>
    </source>
</reference>
<protein>
    <submittedName>
        <fullName evidence="1">Uncharacterized protein</fullName>
    </submittedName>
</protein>
<reference evidence="1" key="2">
    <citation type="journal article" date="2024" name="Plant">
        <title>Genomic evolution and insights into agronomic trait innovations of Sesamum species.</title>
        <authorList>
            <person name="Miao H."/>
            <person name="Wang L."/>
            <person name="Qu L."/>
            <person name="Liu H."/>
            <person name="Sun Y."/>
            <person name="Le M."/>
            <person name="Wang Q."/>
            <person name="Wei S."/>
            <person name="Zheng Y."/>
            <person name="Lin W."/>
            <person name="Duan Y."/>
            <person name="Cao H."/>
            <person name="Xiong S."/>
            <person name="Wang X."/>
            <person name="Wei L."/>
            <person name="Li C."/>
            <person name="Ma Q."/>
            <person name="Ju M."/>
            <person name="Zhao R."/>
            <person name="Li G."/>
            <person name="Mu C."/>
            <person name="Tian Q."/>
            <person name="Mei H."/>
            <person name="Zhang T."/>
            <person name="Gao T."/>
            <person name="Zhang H."/>
        </authorList>
    </citation>
    <scope>NUCLEOTIDE SEQUENCE</scope>
    <source>
        <strain evidence="1">KEN1</strain>
    </source>
</reference>
<organism evidence="1">
    <name type="scientific">Sesamum latifolium</name>
    <dbReference type="NCBI Taxonomy" id="2727402"/>
    <lineage>
        <taxon>Eukaryota</taxon>
        <taxon>Viridiplantae</taxon>
        <taxon>Streptophyta</taxon>
        <taxon>Embryophyta</taxon>
        <taxon>Tracheophyta</taxon>
        <taxon>Spermatophyta</taxon>
        <taxon>Magnoliopsida</taxon>
        <taxon>eudicotyledons</taxon>
        <taxon>Gunneridae</taxon>
        <taxon>Pentapetalae</taxon>
        <taxon>asterids</taxon>
        <taxon>lamiids</taxon>
        <taxon>Lamiales</taxon>
        <taxon>Pedaliaceae</taxon>
        <taxon>Sesamum</taxon>
    </lineage>
</organism>
<comment type="caution">
    <text evidence="1">The sequence shown here is derived from an EMBL/GenBank/DDBJ whole genome shotgun (WGS) entry which is preliminary data.</text>
</comment>
<evidence type="ECO:0000313" key="1">
    <source>
        <dbReference type="EMBL" id="KAL0452562.1"/>
    </source>
</evidence>
<sequence length="88" mass="10010">MDMRSWDLQAIQTPRRQPMWDAPTSLSPPPRLDEEFGGAHGLVPACAKCSLQLDRCPLREVLPALASYDPHGFVLKMHLAREKRSWDL</sequence>
<accession>A0AAW2XEF7</accession>
<gene>
    <name evidence="1" type="ORF">Slati_1234300</name>
</gene>
<dbReference type="EMBL" id="JACGWN010000004">
    <property type="protein sequence ID" value="KAL0452562.1"/>
    <property type="molecule type" value="Genomic_DNA"/>
</dbReference>
<proteinExistence type="predicted"/>